<keyword evidence="2" id="KW-1185">Reference proteome</keyword>
<evidence type="ECO:0000313" key="2">
    <source>
        <dbReference type="Proteomes" id="UP000244722"/>
    </source>
</evidence>
<dbReference type="EMBL" id="NESQ01000021">
    <property type="protein sequence ID" value="PUU82834.1"/>
    <property type="molecule type" value="Genomic_DNA"/>
</dbReference>
<sequence>MGSCDFMGISGRSNTLTPEPLLHLTLRLNSGLLRNPCAGPGFQKLGIDPDTGLLPLLHLSFSLSHCCNLTPQPLNSLLSRTSHSRPLLRARSNSELILRMLFRRLDNAQAPALGALRCLARSPGPRDFHNFTSGSDFSMHDSRGCRVFLNFQAFRRCAMGYLRSQNLSPSRSRCGNGGSSYNAILFLLILLQLCLHPHFHFHFHFHFLLLLLLLPLLDRLTEPDQGAPEYAKAVGEHAIETGFGGFNGFGLRLGGHVWPCGDSSGVIFGDGVIGGLGLHSGWLMRV</sequence>
<name>A0A2T7A529_TUBBO</name>
<reference evidence="1 2" key="1">
    <citation type="submission" date="2017-04" db="EMBL/GenBank/DDBJ databases">
        <title>Draft genome sequence of Tuber borchii Vittad., a whitish edible truffle.</title>
        <authorList>
            <consortium name="DOE Joint Genome Institute"/>
            <person name="Murat C."/>
            <person name="Kuo A."/>
            <person name="Barry K.W."/>
            <person name="Clum A."/>
            <person name="Dockter R.B."/>
            <person name="Fauchery L."/>
            <person name="Iotti M."/>
            <person name="Kohler A."/>
            <person name="Labutti K."/>
            <person name="Lindquist E.A."/>
            <person name="Lipzen A."/>
            <person name="Ohm R.A."/>
            <person name="Wang M."/>
            <person name="Grigoriev I.V."/>
            <person name="Zambonelli A."/>
            <person name="Martin F.M."/>
        </authorList>
    </citation>
    <scope>NUCLEOTIDE SEQUENCE [LARGE SCALE GENOMIC DNA]</scope>
    <source>
        <strain evidence="1 2">Tbo3840</strain>
    </source>
</reference>
<evidence type="ECO:0000313" key="1">
    <source>
        <dbReference type="EMBL" id="PUU82834.1"/>
    </source>
</evidence>
<comment type="caution">
    <text evidence="1">The sequence shown here is derived from an EMBL/GenBank/DDBJ whole genome shotgun (WGS) entry which is preliminary data.</text>
</comment>
<accession>A0A2T7A529</accession>
<dbReference type="AlphaFoldDB" id="A0A2T7A529"/>
<feature type="non-terminal residue" evidence="1">
    <location>
        <position position="286"/>
    </location>
</feature>
<proteinExistence type="predicted"/>
<dbReference type="Proteomes" id="UP000244722">
    <property type="component" value="Unassembled WGS sequence"/>
</dbReference>
<gene>
    <name evidence="1" type="ORF">B9Z19DRAFT_1074058</name>
</gene>
<protein>
    <submittedName>
        <fullName evidence="1">Uncharacterized protein</fullName>
    </submittedName>
</protein>
<organism evidence="1 2">
    <name type="scientific">Tuber borchii</name>
    <name type="common">White truffle</name>
    <dbReference type="NCBI Taxonomy" id="42251"/>
    <lineage>
        <taxon>Eukaryota</taxon>
        <taxon>Fungi</taxon>
        <taxon>Dikarya</taxon>
        <taxon>Ascomycota</taxon>
        <taxon>Pezizomycotina</taxon>
        <taxon>Pezizomycetes</taxon>
        <taxon>Pezizales</taxon>
        <taxon>Tuberaceae</taxon>
        <taxon>Tuber</taxon>
    </lineage>
</organism>